<evidence type="ECO:0000256" key="1">
    <source>
        <dbReference type="SAM" id="Phobius"/>
    </source>
</evidence>
<keyword evidence="1" id="KW-0812">Transmembrane</keyword>
<dbReference type="KEGG" id="paek:D3873_01430"/>
<dbReference type="Proteomes" id="UP000265725">
    <property type="component" value="Chromosome"/>
</dbReference>
<dbReference type="Pfam" id="PF08570">
    <property type="entry name" value="DUF1761"/>
    <property type="match status" value="1"/>
</dbReference>
<keyword evidence="3" id="KW-1185">Reference proteome</keyword>
<evidence type="ECO:0000313" key="2">
    <source>
        <dbReference type="EMBL" id="AYC28595.1"/>
    </source>
</evidence>
<feature type="transmembrane region" description="Helical" evidence="1">
    <location>
        <begin position="67"/>
        <end position="88"/>
    </location>
</feature>
<dbReference type="RefSeq" id="WP_119882340.1">
    <property type="nucleotide sequence ID" value="NZ_CP032418.1"/>
</dbReference>
<keyword evidence="1" id="KW-0472">Membrane</keyword>
<keyword evidence="1" id="KW-1133">Transmembrane helix</keyword>
<feature type="transmembrane region" description="Helical" evidence="1">
    <location>
        <begin position="6"/>
        <end position="28"/>
    </location>
</feature>
<organism evidence="2 3">
    <name type="scientific">Paenisporosarcina cavernae</name>
    <dbReference type="NCBI Taxonomy" id="2320858"/>
    <lineage>
        <taxon>Bacteria</taxon>
        <taxon>Bacillati</taxon>
        <taxon>Bacillota</taxon>
        <taxon>Bacilli</taxon>
        <taxon>Bacillales</taxon>
        <taxon>Caryophanaceae</taxon>
        <taxon>Paenisporosarcina</taxon>
    </lineage>
</organism>
<dbReference type="InterPro" id="IPR013879">
    <property type="entry name" value="DUF1761"/>
</dbReference>
<name>A0A385YPG3_9BACL</name>
<dbReference type="OrthoDB" id="2382138at2"/>
<proteinExistence type="predicted"/>
<evidence type="ECO:0000313" key="3">
    <source>
        <dbReference type="Proteomes" id="UP000265725"/>
    </source>
</evidence>
<feature type="transmembrane region" description="Helical" evidence="1">
    <location>
        <begin position="100"/>
        <end position="122"/>
    </location>
</feature>
<feature type="transmembrane region" description="Helical" evidence="1">
    <location>
        <begin position="40"/>
        <end position="61"/>
    </location>
</feature>
<gene>
    <name evidence="2" type="ORF">D3873_01430</name>
</gene>
<dbReference type="AlphaFoldDB" id="A0A385YPG3"/>
<dbReference type="EMBL" id="CP032418">
    <property type="protein sequence ID" value="AYC28595.1"/>
    <property type="molecule type" value="Genomic_DNA"/>
</dbReference>
<protein>
    <submittedName>
        <fullName evidence="2">DUF1761 family protein</fullName>
    </submittedName>
</protein>
<sequence>MDIMSLNWLAILVGAIAYALFGVIYYSVQQKKKETETKAATNYLVALSVALVVSVLVQGILQKTGTITWESGLVVGLSIGIIVSLVYVKNYVFGLLTKSVFYLVIWDHIIAITLVGFVQGLIG</sequence>
<accession>A0A385YPG3</accession>
<reference evidence="3" key="1">
    <citation type="submission" date="2018-09" db="EMBL/GenBank/DDBJ databases">
        <authorList>
            <person name="Zhu H."/>
        </authorList>
    </citation>
    <scope>NUCLEOTIDE SEQUENCE [LARGE SCALE GENOMIC DNA]</scope>
    <source>
        <strain evidence="3">K2R23-3</strain>
    </source>
</reference>